<dbReference type="GO" id="GO:0009103">
    <property type="term" value="P:lipopolysaccharide biosynthetic process"/>
    <property type="evidence" value="ECO:0007669"/>
    <property type="project" value="TreeGrafter"/>
</dbReference>
<dbReference type="AlphaFoldDB" id="A0A0S2HZV1"/>
<dbReference type="RefSeq" id="WP_057953041.1">
    <property type="nucleotide sequence ID" value="NZ_CP013118.1"/>
</dbReference>
<dbReference type="Pfam" id="PF00534">
    <property type="entry name" value="Glycos_transf_1"/>
    <property type="match status" value="1"/>
</dbReference>
<protein>
    <submittedName>
        <fullName evidence="3">2-deoxystreptamine glucosyltransferase</fullName>
        <ecNumber evidence="3">2.4.1.284</ecNumber>
    </submittedName>
</protein>
<dbReference type="PANTHER" id="PTHR46401:SF2">
    <property type="entry name" value="GLYCOSYLTRANSFERASE WBBK-RELATED"/>
    <property type="match status" value="1"/>
</dbReference>
<dbReference type="KEGG" id="blq:L21SP5_01960"/>
<evidence type="ECO:0000259" key="2">
    <source>
        <dbReference type="Pfam" id="PF00534"/>
    </source>
</evidence>
<dbReference type="Proteomes" id="UP000064893">
    <property type="component" value="Chromosome"/>
</dbReference>
<keyword evidence="4" id="KW-1185">Reference proteome</keyword>
<accession>A0A0S2HZV1</accession>
<dbReference type="PANTHER" id="PTHR46401">
    <property type="entry name" value="GLYCOSYLTRANSFERASE WBBK-RELATED"/>
    <property type="match status" value="1"/>
</dbReference>
<dbReference type="EC" id="2.4.1.284" evidence="3"/>
<evidence type="ECO:0000313" key="3">
    <source>
        <dbReference type="EMBL" id="ALO15599.1"/>
    </source>
</evidence>
<gene>
    <name evidence="3" type="primary">kanF</name>
    <name evidence="3" type="ORF">L21SP5_01960</name>
</gene>
<proteinExistence type="predicted"/>
<dbReference type="GO" id="GO:0102318">
    <property type="term" value="F:2-deoxystreptamine glucosyltransferase activity"/>
    <property type="evidence" value="ECO:0007669"/>
    <property type="project" value="UniProtKB-EC"/>
</dbReference>
<organism evidence="3 4">
    <name type="scientific">Salinivirga cyanobacteriivorans</name>
    <dbReference type="NCBI Taxonomy" id="1307839"/>
    <lineage>
        <taxon>Bacteria</taxon>
        <taxon>Pseudomonadati</taxon>
        <taxon>Bacteroidota</taxon>
        <taxon>Bacteroidia</taxon>
        <taxon>Bacteroidales</taxon>
        <taxon>Salinivirgaceae</taxon>
        <taxon>Salinivirga</taxon>
    </lineage>
</organism>
<dbReference type="STRING" id="1307839.L21SP5_01960"/>
<sequence length="390" mass="44355">MKILILLNSDLFHDARIIRQANAAAETGEVFIYYVADKQKTPKALNPAIKLHNIPYPGNIRQKIKKHTCIHREYDFMAQYIQKQRMKCDKIIANDLPTLRTAIQLKKRGYCKGVIYDAHEIYTETIKQFFPGKGTMSGVKRIVVSLLTNIMVFCGRRYERKAVKKVDEMLTVNESLAEFFAQKYKIKKPTVVRSIPATPDRKEQSVDLKKRFQWPHNSVILLYQGVLNPGRGIRISMEALTQLPDHYKMVIIGDGPLKSSFETLAEAKHLTARIKFIGQIPNNLLAGYTQGADIGLCLMEPINLSKKLSLPNKIFEYIHAGIPVLGSDLPEIKQIISSFGCGEVATFDVNCLVAQIIKIQENSYRDGIQEAQKTLSWENEKQKLLNILNH</sequence>
<keyword evidence="3" id="KW-0328">Glycosyltransferase</keyword>
<reference evidence="3 4" key="1">
    <citation type="submission" date="2015-11" db="EMBL/GenBank/DDBJ databases">
        <title>Description and complete genome sequence of a novel strain predominating in hypersaline microbial mats and representing a new family of the Bacteriodetes phylum.</title>
        <authorList>
            <person name="Spring S."/>
            <person name="Bunk B."/>
            <person name="Sproer C."/>
            <person name="Klenk H.-P."/>
        </authorList>
    </citation>
    <scope>NUCLEOTIDE SEQUENCE [LARGE SCALE GENOMIC DNA]</scope>
    <source>
        <strain evidence="3 4">L21-Spi-D4</strain>
    </source>
</reference>
<feature type="domain" description="Glycosyl transferase family 1" evidence="2">
    <location>
        <begin position="209"/>
        <end position="363"/>
    </location>
</feature>
<name>A0A0S2HZV1_9BACT</name>
<keyword evidence="1 3" id="KW-0808">Transferase</keyword>
<dbReference type="Gene3D" id="3.40.50.2000">
    <property type="entry name" value="Glycogen Phosphorylase B"/>
    <property type="match status" value="1"/>
</dbReference>
<dbReference type="EMBL" id="CP013118">
    <property type="protein sequence ID" value="ALO15599.1"/>
    <property type="molecule type" value="Genomic_DNA"/>
</dbReference>
<evidence type="ECO:0000256" key="1">
    <source>
        <dbReference type="ARBA" id="ARBA00022679"/>
    </source>
</evidence>
<evidence type="ECO:0000313" key="4">
    <source>
        <dbReference type="Proteomes" id="UP000064893"/>
    </source>
</evidence>
<dbReference type="SUPFAM" id="SSF53756">
    <property type="entry name" value="UDP-Glycosyltransferase/glycogen phosphorylase"/>
    <property type="match status" value="1"/>
</dbReference>
<dbReference type="OrthoDB" id="9813214at2"/>
<dbReference type="InterPro" id="IPR001296">
    <property type="entry name" value="Glyco_trans_1"/>
</dbReference>